<organism evidence="3">
    <name type="scientific">Aedes aegypti</name>
    <name type="common">Yellowfever mosquito</name>
    <name type="synonym">Culex aegypti</name>
    <dbReference type="NCBI Taxonomy" id="7159"/>
    <lineage>
        <taxon>Eukaryota</taxon>
        <taxon>Metazoa</taxon>
        <taxon>Ecdysozoa</taxon>
        <taxon>Arthropoda</taxon>
        <taxon>Hexapoda</taxon>
        <taxon>Insecta</taxon>
        <taxon>Pterygota</taxon>
        <taxon>Neoptera</taxon>
        <taxon>Endopterygota</taxon>
        <taxon>Diptera</taxon>
        <taxon>Nematocera</taxon>
        <taxon>Culicoidea</taxon>
        <taxon>Culicidae</taxon>
        <taxon>Culicinae</taxon>
        <taxon>Aedini</taxon>
        <taxon>Aedes</taxon>
        <taxon>Stegomyia</taxon>
    </lineage>
</organism>
<feature type="compositionally biased region" description="Polar residues" evidence="1">
    <location>
        <begin position="261"/>
        <end position="273"/>
    </location>
</feature>
<protein>
    <submittedName>
        <fullName evidence="3">Putative conserved secreted protein</fullName>
    </submittedName>
</protein>
<dbReference type="AlphaFoldDB" id="A0A0P6IWT7"/>
<feature type="chain" id="PRO_5006128321" evidence="2">
    <location>
        <begin position="23"/>
        <end position="351"/>
    </location>
</feature>
<feature type="region of interest" description="Disordered" evidence="1">
    <location>
        <begin position="259"/>
        <end position="293"/>
    </location>
</feature>
<feature type="compositionally biased region" description="Low complexity" evidence="1">
    <location>
        <begin position="99"/>
        <end position="108"/>
    </location>
</feature>
<accession>A0A0P6IWT7</accession>
<feature type="non-terminal residue" evidence="3">
    <location>
        <position position="351"/>
    </location>
</feature>
<evidence type="ECO:0000256" key="2">
    <source>
        <dbReference type="SAM" id="SignalP"/>
    </source>
</evidence>
<feature type="region of interest" description="Disordered" evidence="1">
    <location>
        <begin position="96"/>
        <end position="116"/>
    </location>
</feature>
<feature type="compositionally biased region" description="Pro residues" evidence="1">
    <location>
        <begin position="173"/>
        <end position="184"/>
    </location>
</feature>
<evidence type="ECO:0000256" key="1">
    <source>
        <dbReference type="SAM" id="MobiDB-lite"/>
    </source>
</evidence>
<dbReference type="VEuPathDB" id="VectorBase:AAEL023615"/>
<evidence type="ECO:0000313" key="3">
    <source>
        <dbReference type="EMBL" id="JAN95522.1"/>
    </source>
</evidence>
<feature type="region of interest" description="Disordered" evidence="1">
    <location>
        <begin position="150"/>
        <end position="185"/>
    </location>
</feature>
<sequence length="351" mass="38137">MTSVTVLAAILLGPLLWCNGYAITIASDKKVSASEKERKTESLTFSANGEDQLIFSDTTFQVRNDGSRGVPGPIRRSTEDQFYTVKATIQIQESDGSAITPPTFPITTKRPKKKKGKIYNQHGIDIRKQDGFNYQQPQDYDNYLQNGQHQANYQIPPTPQSIPDSSYYQNPGPSSPGTPYPPFDPSNFYIQNYLANYPYPQQPAPIQQPYADASASYPQQPNVPTNLINGGQSDSPISPQSIFGFLQSIFNFAPGTFGNYPPTQTQSPSSHVSDLTGGAHVQHSPAASGGSASPIMAVSSQLRKALDNIAGNDELQCVPKLICMMSRRSSGQGFSTYVNRGLLSTVLSAVP</sequence>
<name>A0A0P6IWT7_AEDAE</name>
<feature type="compositionally biased region" description="Polar residues" evidence="1">
    <location>
        <begin position="150"/>
        <end position="169"/>
    </location>
</feature>
<feature type="signal peptide" evidence="2">
    <location>
        <begin position="1"/>
        <end position="22"/>
    </location>
</feature>
<reference evidence="3" key="1">
    <citation type="journal article" date="2016" name="PLoS ONE">
        <title>A Deep Insight into the Sialome of Male and Female Aedes aegypti Mosquitoes.</title>
        <authorList>
            <person name="Ribeiro J.M."/>
            <person name="Martin-Martin I."/>
            <person name="Arca B."/>
            <person name="Calvo E."/>
        </authorList>
    </citation>
    <scope>NUCLEOTIDE SEQUENCE</scope>
    <source>
        <strain evidence="3">Liverpool</strain>
        <tissue evidence="3">Salivary glands</tissue>
    </source>
</reference>
<dbReference type="EMBL" id="GDUN01000397">
    <property type="protein sequence ID" value="JAN95522.1"/>
    <property type="molecule type" value="mRNA"/>
</dbReference>
<feature type="compositionally biased region" description="Low complexity" evidence="1">
    <location>
        <begin position="284"/>
        <end position="293"/>
    </location>
</feature>
<proteinExistence type="evidence at transcript level"/>
<keyword evidence="2" id="KW-0732">Signal</keyword>